<dbReference type="GO" id="GO:0071949">
    <property type="term" value="F:FAD binding"/>
    <property type="evidence" value="ECO:0007669"/>
    <property type="project" value="InterPro"/>
</dbReference>
<dbReference type="Gene3D" id="3.30.43.10">
    <property type="entry name" value="Uridine Diphospho-n-acetylenolpyruvylglucosamine Reductase, domain 2"/>
    <property type="match status" value="1"/>
</dbReference>
<dbReference type="PROSITE" id="PS51387">
    <property type="entry name" value="FAD_PCMH"/>
    <property type="match status" value="1"/>
</dbReference>
<dbReference type="InterPro" id="IPR016169">
    <property type="entry name" value="FAD-bd_PCMH_sub2"/>
</dbReference>
<accession>A0A8H6L1P2</accession>
<dbReference type="Proteomes" id="UP000578531">
    <property type="component" value="Unassembled WGS sequence"/>
</dbReference>
<keyword evidence="2" id="KW-0285">Flavoprotein</keyword>
<dbReference type="GO" id="GO:0016491">
    <property type="term" value="F:oxidoreductase activity"/>
    <property type="evidence" value="ECO:0007669"/>
    <property type="project" value="UniProtKB-KW"/>
</dbReference>
<feature type="domain" description="FAD-binding PCMH-type" evidence="6">
    <location>
        <begin position="76"/>
        <end position="247"/>
    </location>
</feature>
<dbReference type="Gene3D" id="3.30.465.10">
    <property type="match status" value="1"/>
</dbReference>
<organism evidence="7 8">
    <name type="scientific">Letharia columbiana</name>
    <dbReference type="NCBI Taxonomy" id="112416"/>
    <lineage>
        <taxon>Eukaryota</taxon>
        <taxon>Fungi</taxon>
        <taxon>Dikarya</taxon>
        <taxon>Ascomycota</taxon>
        <taxon>Pezizomycotina</taxon>
        <taxon>Lecanoromycetes</taxon>
        <taxon>OSLEUM clade</taxon>
        <taxon>Lecanoromycetidae</taxon>
        <taxon>Lecanorales</taxon>
        <taxon>Lecanorineae</taxon>
        <taxon>Parmeliaceae</taxon>
        <taxon>Letharia</taxon>
    </lineage>
</organism>
<dbReference type="PANTHER" id="PTHR42973">
    <property type="entry name" value="BINDING OXIDOREDUCTASE, PUTATIVE (AFU_ORTHOLOGUE AFUA_1G17690)-RELATED"/>
    <property type="match status" value="1"/>
</dbReference>
<dbReference type="InterPro" id="IPR050416">
    <property type="entry name" value="FAD-linked_Oxidoreductase"/>
</dbReference>
<dbReference type="OrthoDB" id="9996127at2759"/>
<dbReference type="InterPro" id="IPR016167">
    <property type="entry name" value="FAD-bd_PCMH_sub1"/>
</dbReference>
<comment type="similarity">
    <text evidence="1">Belongs to the oxygen-dependent FAD-linked oxidoreductase family.</text>
</comment>
<dbReference type="SUPFAM" id="SSF56176">
    <property type="entry name" value="FAD-binding/transporter-associated domain-like"/>
    <property type="match status" value="1"/>
</dbReference>
<proteinExistence type="inferred from homology"/>
<evidence type="ECO:0000313" key="7">
    <source>
        <dbReference type="EMBL" id="KAF6232234.1"/>
    </source>
</evidence>
<keyword evidence="3" id="KW-0274">FAD</keyword>
<keyword evidence="8" id="KW-1185">Reference proteome</keyword>
<reference evidence="7 8" key="1">
    <citation type="journal article" date="2020" name="Genomics">
        <title>Complete, high-quality genomes from long-read metagenomic sequencing of two wolf lichen thalli reveals enigmatic genome architecture.</title>
        <authorList>
            <person name="McKenzie S.K."/>
            <person name="Walston R.F."/>
            <person name="Allen J.L."/>
        </authorList>
    </citation>
    <scope>NUCLEOTIDE SEQUENCE [LARGE SCALE GENOMIC DNA]</scope>
    <source>
        <strain evidence="7">WasteWater2</strain>
    </source>
</reference>
<keyword evidence="4" id="KW-0560">Oxidoreductase</keyword>
<name>A0A8H6L1P2_9LECA</name>
<dbReference type="InterPro" id="IPR006094">
    <property type="entry name" value="Oxid_FAD_bind_N"/>
</dbReference>
<evidence type="ECO:0000256" key="1">
    <source>
        <dbReference type="ARBA" id="ARBA00005466"/>
    </source>
</evidence>
<evidence type="ECO:0000256" key="3">
    <source>
        <dbReference type="ARBA" id="ARBA00022827"/>
    </source>
</evidence>
<dbReference type="EMBL" id="JACCJC010000050">
    <property type="protein sequence ID" value="KAF6232234.1"/>
    <property type="molecule type" value="Genomic_DNA"/>
</dbReference>
<keyword evidence="5" id="KW-0732">Signal</keyword>
<feature type="signal peptide" evidence="5">
    <location>
        <begin position="1"/>
        <end position="20"/>
    </location>
</feature>
<comment type="caution">
    <text evidence="7">The sequence shown here is derived from an EMBL/GenBank/DDBJ whole genome shotgun (WGS) entry which is preliminary data.</text>
</comment>
<dbReference type="RefSeq" id="XP_037161663.1">
    <property type="nucleotide sequence ID" value="XM_037311507.1"/>
</dbReference>
<dbReference type="AlphaFoldDB" id="A0A8H6L1P2"/>
<dbReference type="Gene3D" id="3.40.462.20">
    <property type="match status" value="1"/>
</dbReference>
<evidence type="ECO:0000256" key="4">
    <source>
        <dbReference type="ARBA" id="ARBA00023002"/>
    </source>
</evidence>
<dbReference type="Pfam" id="PF01565">
    <property type="entry name" value="FAD_binding_4"/>
    <property type="match status" value="1"/>
</dbReference>
<evidence type="ECO:0000256" key="5">
    <source>
        <dbReference type="SAM" id="SignalP"/>
    </source>
</evidence>
<dbReference type="GeneID" id="59291268"/>
<dbReference type="InterPro" id="IPR016166">
    <property type="entry name" value="FAD-bd_PCMH"/>
</dbReference>
<feature type="chain" id="PRO_5034781161" description="FAD-binding PCMH-type domain-containing protein" evidence="5">
    <location>
        <begin position="21"/>
        <end position="442"/>
    </location>
</feature>
<sequence>MHTSLQVIVTLLDLVPLIAAIPSFIGHTRSDNFTRLPPSVSTYQQELGPRLSKNATLYFPNSAGYINDTERWAANTKSNFSVVVVPGTAQDVAATVSFADTYNVPFLAVNKGHGGAAGLATVYNGIQIYIRALDDIEVSEDGNSASMGGGVYQDQLVNYLFDRGKAASSGACACTGVMGPGLGGGFGRFSGYYGLVLDSIIELDVVLANGSIITVSESSHSDLFWGMRGAGHNFGIVTRFSYKIYDIPHPDWFFSTMTFTNDKLEAVFEALNTFGANGTQPKEAVTYTLYTLNPEISATEPVVIFVLQFGASAAEAAPILAPFFALKPLSATNETVPYTGAAHAAGAGDTDATCLPGVSAQLYPVGLQTYNISTNRAIYNLYKTMVNENPGLNTSIVQFEGYAQQGIRAVEPDSTAYAHRGDSLLVYVVPHSLPSCKLHSNT</sequence>
<gene>
    <name evidence="7" type="ORF">HO173_009617</name>
</gene>
<protein>
    <recommendedName>
        <fullName evidence="6">FAD-binding PCMH-type domain-containing protein</fullName>
    </recommendedName>
</protein>
<evidence type="ECO:0000313" key="8">
    <source>
        <dbReference type="Proteomes" id="UP000578531"/>
    </source>
</evidence>
<evidence type="ECO:0000256" key="2">
    <source>
        <dbReference type="ARBA" id="ARBA00022630"/>
    </source>
</evidence>
<dbReference type="PANTHER" id="PTHR42973:SF8">
    <property type="entry name" value="FAD-BINDING PCMH-TYPE DOMAIN-CONTAINING PROTEIN"/>
    <property type="match status" value="1"/>
</dbReference>
<dbReference type="InterPro" id="IPR036318">
    <property type="entry name" value="FAD-bd_PCMH-like_sf"/>
</dbReference>
<evidence type="ECO:0000259" key="6">
    <source>
        <dbReference type="PROSITE" id="PS51387"/>
    </source>
</evidence>